<reference evidence="1" key="1">
    <citation type="submission" date="2021-02" db="EMBL/GenBank/DDBJ databases">
        <authorList>
            <consortium name="DOE Joint Genome Institute"/>
            <person name="Ahrendt S."/>
            <person name="Looney B.P."/>
            <person name="Miyauchi S."/>
            <person name="Morin E."/>
            <person name="Drula E."/>
            <person name="Courty P.E."/>
            <person name="Chicoki N."/>
            <person name="Fauchery L."/>
            <person name="Kohler A."/>
            <person name="Kuo A."/>
            <person name="Labutti K."/>
            <person name="Pangilinan J."/>
            <person name="Lipzen A."/>
            <person name="Riley R."/>
            <person name="Andreopoulos W."/>
            <person name="He G."/>
            <person name="Johnson J."/>
            <person name="Barry K.W."/>
            <person name="Grigoriev I.V."/>
            <person name="Nagy L."/>
            <person name="Hibbett D."/>
            <person name="Henrissat B."/>
            <person name="Matheny P.B."/>
            <person name="Labbe J."/>
            <person name="Martin F."/>
        </authorList>
    </citation>
    <scope>NUCLEOTIDE SEQUENCE</scope>
    <source>
        <strain evidence="1">FP105234-sp</strain>
    </source>
</reference>
<sequence length="233" mass="23892">MRVLSSSFFVLAALSSVARGALNVYAFGSDFSIGAYSSSPAFNITHVTTTFTPGAAPSTQDGELYLWPGLMSIKDEFLYANVQQSSPSACSGSASQWCLTAQYVGAGGLISGSYSALTGSEPVTLDFSLNPDSTWTTSASISGKVVSTLQRTISRVSIFGIANECFSSGCSAASAAQTYTDTTITLSSATPSFGASATSGLGTTFTTPTTSDAGQTWTIAQITVPQAGTQFNA</sequence>
<dbReference type="Proteomes" id="UP000814033">
    <property type="component" value="Unassembled WGS sequence"/>
</dbReference>
<proteinExistence type="predicted"/>
<comment type="caution">
    <text evidence="1">The sequence shown here is derived from an EMBL/GenBank/DDBJ whole genome shotgun (WGS) entry which is preliminary data.</text>
</comment>
<reference evidence="1" key="2">
    <citation type="journal article" date="2022" name="New Phytol.">
        <title>Evolutionary transition to the ectomycorrhizal habit in the genomes of a hyperdiverse lineage of mushroom-forming fungi.</title>
        <authorList>
            <person name="Looney B."/>
            <person name="Miyauchi S."/>
            <person name="Morin E."/>
            <person name="Drula E."/>
            <person name="Courty P.E."/>
            <person name="Kohler A."/>
            <person name="Kuo A."/>
            <person name="LaButti K."/>
            <person name="Pangilinan J."/>
            <person name="Lipzen A."/>
            <person name="Riley R."/>
            <person name="Andreopoulos W."/>
            <person name="He G."/>
            <person name="Johnson J."/>
            <person name="Nolan M."/>
            <person name="Tritt A."/>
            <person name="Barry K.W."/>
            <person name="Grigoriev I.V."/>
            <person name="Nagy L.G."/>
            <person name="Hibbett D."/>
            <person name="Henrissat B."/>
            <person name="Matheny P.B."/>
            <person name="Labbe J."/>
            <person name="Martin F.M."/>
        </authorList>
    </citation>
    <scope>NUCLEOTIDE SEQUENCE</scope>
    <source>
        <strain evidence="1">FP105234-sp</strain>
    </source>
</reference>
<gene>
    <name evidence="1" type="ORF">FA95DRAFT_1676868</name>
</gene>
<evidence type="ECO:0000313" key="1">
    <source>
        <dbReference type="EMBL" id="KAI0050337.1"/>
    </source>
</evidence>
<dbReference type="EMBL" id="MU275863">
    <property type="protein sequence ID" value="KAI0050337.1"/>
    <property type="molecule type" value="Genomic_DNA"/>
</dbReference>
<keyword evidence="2" id="KW-1185">Reference proteome</keyword>
<evidence type="ECO:0000313" key="2">
    <source>
        <dbReference type="Proteomes" id="UP000814033"/>
    </source>
</evidence>
<name>A0ACB8S2L8_9AGAM</name>
<accession>A0ACB8S2L8</accession>
<protein>
    <submittedName>
        <fullName evidence="1">Uncharacterized protein</fullName>
    </submittedName>
</protein>
<organism evidence="1 2">
    <name type="scientific">Auriscalpium vulgare</name>
    <dbReference type="NCBI Taxonomy" id="40419"/>
    <lineage>
        <taxon>Eukaryota</taxon>
        <taxon>Fungi</taxon>
        <taxon>Dikarya</taxon>
        <taxon>Basidiomycota</taxon>
        <taxon>Agaricomycotina</taxon>
        <taxon>Agaricomycetes</taxon>
        <taxon>Russulales</taxon>
        <taxon>Auriscalpiaceae</taxon>
        <taxon>Auriscalpium</taxon>
    </lineage>
</organism>